<dbReference type="GO" id="GO:0016787">
    <property type="term" value="F:hydrolase activity"/>
    <property type="evidence" value="ECO:0007669"/>
    <property type="project" value="InterPro"/>
</dbReference>
<organism evidence="2 3">
    <name type="scientific">Acrodontium crateriforme</name>
    <dbReference type="NCBI Taxonomy" id="150365"/>
    <lineage>
        <taxon>Eukaryota</taxon>
        <taxon>Fungi</taxon>
        <taxon>Dikarya</taxon>
        <taxon>Ascomycota</taxon>
        <taxon>Pezizomycotina</taxon>
        <taxon>Dothideomycetes</taxon>
        <taxon>Dothideomycetidae</taxon>
        <taxon>Mycosphaerellales</taxon>
        <taxon>Teratosphaeriaceae</taxon>
        <taxon>Acrodontium</taxon>
    </lineage>
</organism>
<dbReference type="EMBL" id="CP138580">
    <property type="protein sequence ID" value="WPG97995.1"/>
    <property type="molecule type" value="Genomic_DNA"/>
</dbReference>
<gene>
    <name evidence="2" type="ORF">R9X50_00077800</name>
</gene>
<dbReference type="Proteomes" id="UP001303373">
    <property type="component" value="Chromosome 1"/>
</dbReference>
<dbReference type="Gene3D" id="3.20.20.140">
    <property type="entry name" value="Metal-dependent hydrolases"/>
    <property type="match status" value="1"/>
</dbReference>
<protein>
    <recommendedName>
        <fullName evidence="1">Amidohydrolase-related domain-containing protein</fullName>
    </recommendedName>
</protein>
<dbReference type="AlphaFoldDB" id="A0AAQ3R295"/>
<proteinExistence type="predicted"/>
<dbReference type="PANTHER" id="PTHR43383">
    <property type="entry name" value="NODULIN 6"/>
    <property type="match status" value="1"/>
</dbReference>
<dbReference type="SUPFAM" id="SSF51556">
    <property type="entry name" value="Metallo-dependent hydrolases"/>
    <property type="match status" value="1"/>
</dbReference>
<dbReference type="InterPro" id="IPR006680">
    <property type="entry name" value="Amidohydro-rel"/>
</dbReference>
<dbReference type="Pfam" id="PF04909">
    <property type="entry name" value="Amidohydro_2"/>
    <property type="match status" value="1"/>
</dbReference>
<feature type="domain" description="Amidohydrolase-related" evidence="1">
    <location>
        <begin position="25"/>
        <end position="174"/>
    </location>
</feature>
<accession>A0AAQ3R295</accession>
<dbReference type="PANTHER" id="PTHR43383:SF2">
    <property type="entry name" value="AMIDOHYDROLASE 2 FAMILY PROTEIN"/>
    <property type="match status" value="1"/>
</dbReference>
<evidence type="ECO:0000313" key="3">
    <source>
        <dbReference type="Proteomes" id="UP001303373"/>
    </source>
</evidence>
<evidence type="ECO:0000259" key="1">
    <source>
        <dbReference type="Pfam" id="PF04909"/>
    </source>
</evidence>
<reference evidence="2 3" key="1">
    <citation type="submission" date="2023-11" db="EMBL/GenBank/DDBJ databases">
        <title>An acidophilic fungus is an integral part of prey digestion in a carnivorous sundew plant.</title>
        <authorList>
            <person name="Tsai I.J."/>
        </authorList>
    </citation>
    <scope>NUCLEOTIDE SEQUENCE [LARGE SCALE GENOMIC DNA]</scope>
    <source>
        <strain evidence="2">169a</strain>
    </source>
</reference>
<keyword evidence="3" id="KW-1185">Reference proteome</keyword>
<sequence length="226" mass="25442">MNDALVISTCKLIAAHHDEKHQAKPFQFHTELGDNDINLLSSTPACLQPLIKEFPSVPIILLHSSYPFTREAGYLATCYKTAFLDIGEVFPMVSRDCQESIIRQALELTPSSKILWSTDGHHFPETYWLANKQGRQAIETVMCSYVERGDLTLSEAAQSVRDIFFGNSNKLYDLNLIMPEVEPTISPGVQAVNLDQLPESQALDTFLKQHTNIKYVNVMWLDILGT</sequence>
<name>A0AAQ3R295_9PEZI</name>
<evidence type="ECO:0000313" key="2">
    <source>
        <dbReference type="EMBL" id="WPG97995.1"/>
    </source>
</evidence>
<dbReference type="InterPro" id="IPR032466">
    <property type="entry name" value="Metal_Hydrolase"/>
</dbReference>